<dbReference type="NCBIfam" id="TIGR03942">
    <property type="entry name" value="sulfatase_rSAM"/>
    <property type="match status" value="1"/>
</dbReference>
<evidence type="ECO:0000256" key="3">
    <source>
        <dbReference type="ARBA" id="ARBA00022723"/>
    </source>
</evidence>
<dbReference type="SFLD" id="SFLDF00285">
    <property type="entry name" value="anaerobic_Ser-type_sulfatase-m"/>
    <property type="match status" value="1"/>
</dbReference>
<keyword evidence="2" id="KW-0949">S-adenosyl-L-methionine</keyword>
<evidence type="ECO:0000256" key="1">
    <source>
        <dbReference type="ARBA" id="ARBA00001966"/>
    </source>
</evidence>
<evidence type="ECO:0000256" key="5">
    <source>
        <dbReference type="ARBA" id="ARBA00023014"/>
    </source>
</evidence>
<dbReference type="SUPFAM" id="SSF102114">
    <property type="entry name" value="Radical SAM enzymes"/>
    <property type="match status" value="1"/>
</dbReference>
<protein>
    <submittedName>
        <fullName evidence="8">Anaerobic sulfatase maturase</fullName>
    </submittedName>
</protein>
<dbReference type="Pfam" id="PF04055">
    <property type="entry name" value="Radical_SAM"/>
    <property type="match status" value="1"/>
</dbReference>
<dbReference type="GO" id="GO:0051536">
    <property type="term" value="F:iron-sulfur cluster binding"/>
    <property type="evidence" value="ECO:0007669"/>
    <property type="project" value="UniProtKB-KW"/>
</dbReference>
<dbReference type="InterPro" id="IPR023867">
    <property type="entry name" value="Sulphatase_maturase_rSAM"/>
</dbReference>
<dbReference type="InterPro" id="IPR034491">
    <property type="entry name" value="Anaerob_Ser_sulfatase-maturase"/>
</dbReference>
<name>A0A8B3DI44_VIBHA</name>
<evidence type="ECO:0000313" key="9">
    <source>
        <dbReference type="Proteomes" id="UP000253437"/>
    </source>
</evidence>
<dbReference type="CDD" id="cd01335">
    <property type="entry name" value="Radical_SAM"/>
    <property type="match status" value="1"/>
</dbReference>
<sequence>MQSSYPFHIMAKPTGSTCNIQCDYCYFLGREETLKEVTANSMPLETLELYIKQYIEAQPTEQVVFSWQGGEPTLLGLDYFETIIKLQKKHNPLGKTIHNDLQTNGMLLNKPWCKFLKTHRFFVGLSIDGTQEVHDHYRHTRSGRGTHKKVLNAAALLHKYHIPFATLTCVTHQSTLSALEIYRFLRDEVKTKQMQFIPIVDKAELEMRSSCLVTTQEPYSVSPQGWGEFMTTVFDEWLKNDIGQVYIPTVEDCLAVLLNHPSSSCVTSQYCGRALAIMQEGSVYSCDHYIEDSHRLGNVKNTHLAQMACDPKQQSFGLDKTHSLSQQCQQCPYLKFCFGGCPKDRGRSNKESSPQNYLCSGLRAFYQHAIPALKQRIKNVYPQ</sequence>
<dbReference type="PANTHER" id="PTHR43273:SF3">
    <property type="entry name" value="ANAEROBIC SULFATASE-MATURATING ENZYME HOMOLOG ASLB-RELATED"/>
    <property type="match status" value="1"/>
</dbReference>
<comment type="similarity">
    <text evidence="6">Belongs to the radical SAM superfamily. Anaerobic sulfatase-maturating enzyme family.</text>
</comment>
<dbReference type="PANTHER" id="PTHR43273">
    <property type="entry name" value="ANAEROBIC SULFATASE-MATURATING ENZYME HOMOLOG ASLB-RELATED"/>
    <property type="match status" value="1"/>
</dbReference>
<dbReference type="InterPro" id="IPR007197">
    <property type="entry name" value="rSAM"/>
</dbReference>
<feature type="domain" description="Radical SAM core" evidence="7">
    <location>
        <begin position="3"/>
        <end position="239"/>
    </location>
</feature>
<dbReference type="InterPro" id="IPR013785">
    <property type="entry name" value="Aldolase_TIM"/>
</dbReference>
<evidence type="ECO:0000256" key="2">
    <source>
        <dbReference type="ARBA" id="ARBA00022691"/>
    </source>
</evidence>
<dbReference type="SFLD" id="SFLDG01067">
    <property type="entry name" value="SPASM/twitch_domain_containing"/>
    <property type="match status" value="1"/>
</dbReference>
<gene>
    <name evidence="8" type="ORF">DS957_024175</name>
</gene>
<dbReference type="GO" id="GO:0046872">
    <property type="term" value="F:metal ion binding"/>
    <property type="evidence" value="ECO:0007669"/>
    <property type="project" value="UniProtKB-KW"/>
</dbReference>
<dbReference type="SFLD" id="SFLDG01384">
    <property type="entry name" value="thioether_bond_formation_requi"/>
    <property type="match status" value="1"/>
</dbReference>
<dbReference type="SFLD" id="SFLDG01386">
    <property type="entry name" value="main_SPASM_domain-containing"/>
    <property type="match status" value="1"/>
</dbReference>
<evidence type="ECO:0000256" key="6">
    <source>
        <dbReference type="ARBA" id="ARBA00023601"/>
    </source>
</evidence>
<dbReference type="GO" id="GO:0016491">
    <property type="term" value="F:oxidoreductase activity"/>
    <property type="evidence" value="ECO:0007669"/>
    <property type="project" value="InterPro"/>
</dbReference>
<accession>A0A8B3DI44</accession>
<dbReference type="InterPro" id="IPR023885">
    <property type="entry name" value="4Fe4S-binding_SPASM_dom"/>
</dbReference>
<dbReference type="AlphaFoldDB" id="A0A8B3DI44"/>
<evidence type="ECO:0000259" key="7">
    <source>
        <dbReference type="PROSITE" id="PS51918"/>
    </source>
</evidence>
<reference evidence="8 9" key="1">
    <citation type="submission" date="2018-08" db="EMBL/GenBank/DDBJ databases">
        <title>Vibrio harveyi strains pathogenic to white snook Centropomus viridis Lockington (1877) and potential probiotic bacteria.</title>
        <authorList>
            <person name="Soto-Rodriguez S."/>
            <person name="Gomez-Gil B."/>
            <person name="Lozano-Olvera R."/>
        </authorList>
    </citation>
    <scope>NUCLEOTIDE SEQUENCE [LARGE SCALE GENOMIC DNA]</scope>
    <source>
        <strain evidence="8 9">CAIM 1508</strain>
    </source>
</reference>
<evidence type="ECO:0000256" key="4">
    <source>
        <dbReference type="ARBA" id="ARBA00023004"/>
    </source>
</evidence>
<proteinExistence type="inferred from homology"/>
<dbReference type="NCBIfam" id="TIGR04085">
    <property type="entry name" value="rSAM_more_4Fe4S"/>
    <property type="match status" value="1"/>
</dbReference>
<dbReference type="Pfam" id="PF13186">
    <property type="entry name" value="SPASM"/>
    <property type="match status" value="1"/>
</dbReference>
<dbReference type="EMBL" id="QOUW02000154">
    <property type="protein sequence ID" value="RIW03698.1"/>
    <property type="molecule type" value="Genomic_DNA"/>
</dbReference>
<keyword evidence="3" id="KW-0479">Metal-binding</keyword>
<dbReference type="PROSITE" id="PS51918">
    <property type="entry name" value="RADICAL_SAM"/>
    <property type="match status" value="1"/>
</dbReference>
<dbReference type="SFLD" id="SFLDG01072">
    <property type="entry name" value="dehydrogenase_like"/>
    <property type="match status" value="1"/>
</dbReference>
<keyword evidence="5" id="KW-0411">Iron-sulfur</keyword>
<dbReference type="Proteomes" id="UP000253437">
    <property type="component" value="Unassembled WGS sequence"/>
</dbReference>
<comment type="caution">
    <text evidence="8">The sequence shown here is derived from an EMBL/GenBank/DDBJ whole genome shotgun (WGS) entry which is preliminary data.</text>
</comment>
<organism evidence="8 9">
    <name type="scientific">Vibrio harveyi</name>
    <name type="common">Beneckea harveyi</name>
    <dbReference type="NCBI Taxonomy" id="669"/>
    <lineage>
        <taxon>Bacteria</taxon>
        <taxon>Pseudomonadati</taxon>
        <taxon>Pseudomonadota</taxon>
        <taxon>Gammaproteobacteria</taxon>
        <taxon>Vibrionales</taxon>
        <taxon>Vibrionaceae</taxon>
        <taxon>Vibrio</taxon>
    </lineage>
</organism>
<evidence type="ECO:0000313" key="8">
    <source>
        <dbReference type="EMBL" id="RIW03698.1"/>
    </source>
</evidence>
<dbReference type="SFLD" id="SFLDS00029">
    <property type="entry name" value="Radical_SAM"/>
    <property type="match status" value="1"/>
</dbReference>
<comment type="cofactor">
    <cofactor evidence="1">
        <name>[4Fe-4S] cluster</name>
        <dbReference type="ChEBI" id="CHEBI:49883"/>
    </cofactor>
</comment>
<keyword evidence="4" id="KW-0408">Iron</keyword>
<dbReference type="Gene3D" id="3.20.20.70">
    <property type="entry name" value="Aldolase class I"/>
    <property type="match status" value="1"/>
</dbReference>
<dbReference type="RefSeq" id="WP_114092932.1">
    <property type="nucleotide sequence ID" value="NZ_QOUW02000154.1"/>
</dbReference>
<dbReference type="InterPro" id="IPR058240">
    <property type="entry name" value="rSAM_sf"/>
</dbReference>